<gene>
    <name evidence="1" type="ORF">PP769_03305</name>
</gene>
<name>A0AA96GEN5_9BACT</name>
<sequence>MNHKQNSKIRIRTHVPRQIRHGIFCLFLMGISPLLVHHGHAADPTNPLLREFPITVNPNALTPPTWWHVPGITPLIWTKDPINMDAYKTSESRTLNLKPGDYRFGTFTFDFLFKVTLSGTLEFSPTLDQCVDGRGTQVLTIRCSHTQPYPQEPDYPK</sequence>
<reference evidence="1 2" key="1">
    <citation type="submission" date="2023-01" db="EMBL/GenBank/DDBJ databases">
        <title>Cultivation and genomic characterization of new, ubiquitous marine nitrite-oxidizing bacteria from the Nitrospirales.</title>
        <authorList>
            <person name="Mueller A.J."/>
            <person name="Daebeler A."/>
            <person name="Herbold C.W."/>
            <person name="Kirkegaard R.H."/>
            <person name="Daims H."/>
        </authorList>
    </citation>
    <scope>NUCLEOTIDE SEQUENCE [LARGE SCALE GENOMIC DNA]</scope>
    <source>
        <strain evidence="1 2">VA</strain>
    </source>
</reference>
<dbReference type="RefSeq" id="WP_312645175.1">
    <property type="nucleotide sequence ID" value="NZ_CP116967.1"/>
</dbReference>
<dbReference type="KEGG" id="nall:PP769_03305"/>
<organism evidence="1 2">
    <name type="scientific">Candidatus Nitrospira allomarina</name>
    <dbReference type="NCBI Taxonomy" id="3020900"/>
    <lineage>
        <taxon>Bacteria</taxon>
        <taxon>Pseudomonadati</taxon>
        <taxon>Nitrospirota</taxon>
        <taxon>Nitrospiria</taxon>
        <taxon>Nitrospirales</taxon>
        <taxon>Nitrospiraceae</taxon>
        <taxon>Nitrospira</taxon>
    </lineage>
</organism>
<dbReference type="EMBL" id="CP116967">
    <property type="protein sequence ID" value="WNM58810.1"/>
    <property type="molecule type" value="Genomic_DNA"/>
</dbReference>
<accession>A0AA96GEN5</accession>
<dbReference type="AlphaFoldDB" id="A0AA96GEN5"/>
<keyword evidence="2" id="KW-1185">Reference proteome</keyword>
<protein>
    <submittedName>
        <fullName evidence="1">Uncharacterized protein</fullName>
    </submittedName>
</protein>
<evidence type="ECO:0000313" key="2">
    <source>
        <dbReference type="Proteomes" id="UP001302719"/>
    </source>
</evidence>
<dbReference type="Proteomes" id="UP001302719">
    <property type="component" value="Chromosome"/>
</dbReference>
<proteinExistence type="predicted"/>
<evidence type="ECO:0000313" key="1">
    <source>
        <dbReference type="EMBL" id="WNM58810.1"/>
    </source>
</evidence>